<organism evidence="4 5">
    <name type="scientific">Acanthosepion pharaonis</name>
    <name type="common">Pharaoh cuttlefish</name>
    <name type="synonym">Sepia pharaonis</name>
    <dbReference type="NCBI Taxonomy" id="158019"/>
    <lineage>
        <taxon>Eukaryota</taxon>
        <taxon>Metazoa</taxon>
        <taxon>Spiralia</taxon>
        <taxon>Lophotrochozoa</taxon>
        <taxon>Mollusca</taxon>
        <taxon>Cephalopoda</taxon>
        <taxon>Coleoidea</taxon>
        <taxon>Decapodiformes</taxon>
        <taxon>Sepiida</taxon>
        <taxon>Sepiina</taxon>
        <taxon>Sepiidae</taxon>
        <taxon>Acanthosepion</taxon>
    </lineage>
</organism>
<keyword evidence="4" id="KW-0378">Hydrolase</keyword>
<reference evidence="4" key="1">
    <citation type="submission" date="2021-01" db="EMBL/GenBank/DDBJ databases">
        <authorList>
            <person name="Li R."/>
            <person name="Bekaert M."/>
        </authorList>
    </citation>
    <scope>NUCLEOTIDE SEQUENCE</scope>
    <source>
        <strain evidence="4">Farmed</strain>
    </source>
</reference>
<keyword evidence="5" id="KW-1185">Reference proteome</keyword>
<keyword evidence="3" id="KW-0472">Membrane</keyword>
<dbReference type="SUPFAM" id="SSF102588">
    <property type="entry name" value="LmbE-like"/>
    <property type="match status" value="1"/>
</dbReference>
<dbReference type="InterPro" id="IPR024078">
    <property type="entry name" value="LmbE-like_dom_sf"/>
</dbReference>
<comment type="caution">
    <text evidence="4">The sequence shown here is derived from an EMBL/GenBank/DDBJ whole genome shotgun (WGS) entry which is preliminary data.</text>
</comment>
<dbReference type="PANTHER" id="PTHR12993:SF11">
    <property type="entry name" value="N-ACETYLGLUCOSAMINYL-PHOSPHATIDYLINOSITOL DE-N-ACETYLASE"/>
    <property type="match status" value="1"/>
</dbReference>
<dbReference type="GO" id="GO:0016020">
    <property type="term" value="C:membrane"/>
    <property type="evidence" value="ECO:0007669"/>
    <property type="project" value="GOC"/>
</dbReference>
<comment type="similarity">
    <text evidence="1">Belongs to the PIGL family.</text>
</comment>
<proteinExistence type="inferred from homology"/>
<evidence type="ECO:0000256" key="1">
    <source>
        <dbReference type="ARBA" id="ARBA00006066"/>
    </source>
</evidence>
<evidence type="ECO:0000256" key="3">
    <source>
        <dbReference type="SAM" id="Phobius"/>
    </source>
</evidence>
<dbReference type="PANTHER" id="PTHR12993">
    <property type="entry name" value="N-ACETYLGLUCOSAMINYL-PHOSPHATIDYLINOSITOL DE-N-ACETYLASE-RELATED"/>
    <property type="match status" value="1"/>
</dbReference>
<name>A0A812BG36_ACAPH</name>
<keyword evidence="3" id="KW-0812">Transmembrane</keyword>
<dbReference type="Gene3D" id="3.40.50.10320">
    <property type="entry name" value="LmbE-like"/>
    <property type="match status" value="1"/>
</dbReference>
<feature type="transmembrane region" description="Helical" evidence="3">
    <location>
        <begin position="12"/>
        <end position="37"/>
    </location>
</feature>
<keyword evidence="3" id="KW-1133">Transmembrane helix</keyword>
<feature type="transmembrane region" description="Helical" evidence="3">
    <location>
        <begin position="43"/>
        <end position="61"/>
    </location>
</feature>
<dbReference type="InterPro" id="IPR003737">
    <property type="entry name" value="GlcNAc_PI_deacetylase-related"/>
</dbReference>
<dbReference type="GO" id="GO:0005783">
    <property type="term" value="C:endoplasmic reticulum"/>
    <property type="evidence" value="ECO:0007669"/>
    <property type="project" value="TreeGrafter"/>
</dbReference>
<dbReference type="AlphaFoldDB" id="A0A812BG36"/>
<dbReference type="Proteomes" id="UP000597762">
    <property type="component" value="Unassembled WGS sequence"/>
</dbReference>
<accession>A0A812BG36</accession>
<evidence type="ECO:0000313" key="4">
    <source>
        <dbReference type="EMBL" id="CAE1230795.1"/>
    </source>
</evidence>
<dbReference type="GO" id="GO:0000225">
    <property type="term" value="F:N-acetylglucosaminylphosphatidylinositol deacetylase activity"/>
    <property type="evidence" value="ECO:0007669"/>
    <property type="project" value="UniProtKB-EC"/>
</dbReference>
<dbReference type="Pfam" id="PF02585">
    <property type="entry name" value="PIG-L"/>
    <property type="match status" value="1"/>
</dbReference>
<sequence length="295" mass="34521">MDNKRCTLFRTGHILGGYIFSLFTASYCSFIMAELIATFCHSFHYLLWPFVCFSLLLYFFLSHCRLDQWRSHSDTWNHLLVVTAHPDDECMFFAPMLLHFRRRKKNISVLCLSTGNYYHLGSKRRLELVKSCNILGIPEKNVTVIDESCFPDDPTRIWNEELVARTILQHIEDISPDVLLTFDRYGVTGHNNHISVYCGCRKILHDGRVPNGVAFLSLETTNPLRKYISFLDVPLSVLLASRIYISPLSDVICAQRAMFLHWTQLTWYRMLYIIFSRYMLLNTVNEFQQVENVPR</sequence>
<dbReference type="EC" id="3.5.1.89" evidence="2"/>
<protein>
    <recommendedName>
        <fullName evidence="2">N-acetylglucosaminylphosphatidylinositol deacetylase</fullName>
        <ecNumber evidence="2">3.5.1.89</ecNumber>
    </recommendedName>
</protein>
<gene>
    <name evidence="4" type="ORF">SPHA_17874</name>
</gene>
<dbReference type="EMBL" id="CAHIKZ030000640">
    <property type="protein sequence ID" value="CAE1230795.1"/>
    <property type="molecule type" value="Genomic_DNA"/>
</dbReference>
<evidence type="ECO:0000313" key="5">
    <source>
        <dbReference type="Proteomes" id="UP000597762"/>
    </source>
</evidence>
<dbReference type="UniPathway" id="UPA00196"/>
<evidence type="ECO:0000256" key="2">
    <source>
        <dbReference type="ARBA" id="ARBA00012176"/>
    </source>
</evidence>
<dbReference type="OrthoDB" id="440160at2759"/>
<dbReference type="GO" id="GO:0006506">
    <property type="term" value="P:GPI anchor biosynthetic process"/>
    <property type="evidence" value="ECO:0007669"/>
    <property type="project" value="UniProtKB-UniPathway"/>
</dbReference>